<dbReference type="Gene3D" id="1.10.1200.10">
    <property type="entry name" value="ACP-like"/>
    <property type="match status" value="4"/>
</dbReference>
<dbReference type="Pfam" id="PF13193">
    <property type="entry name" value="AMP-binding_C"/>
    <property type="match status" value="3"/>
</dbReference>
<evidence type="ECO:0000259" key="5">
    <source>
        <dbReference type="PROSITE" id="PS50075"/>
    </source>
</evidence>
<organism evidence="6 7">
    <name type="scientific">Gordonia pseudamarae</name>
    <dbReference type="NCBI Taxonomy" id="2831662"/>
    <lineage>
        <taxon>Bacteria</taxon>
        <taxon>Bacillati</taxon>
        <taxon>Actinomycetota</taxon>
        <taxon>Actinomycetes</taxon>
        <taxon>Mycobacteriales</taxon>
        <taxon>Gordoniaceae</taxon>
        <taxon>Gordonia</taxon>
    </lineage>
</organism>
<dbReference type="InterPro" id="IPR029058">
    <property type="entry name" value="AB_hydrolase_fold"/>
</dbReference>
<dbReference type="CDD" id="cd19540">
    <property type="entry name" value="LCL_NRPS-like"/>
    <property type="match status" value="3"/>
</dbReference>
<dbReference type="InterPro" id="IPR006162">
    <property type="entry name" value="Ppantetheine_attach_site"/>
</dbReference>
<protein>
    <submittedName>
        <fullName evidence="6">Amino acid adenylation domain-containing protein</fullName>
    </submittedName>
</protein>
<gene>
    <name evidence="6" type="ORF">GII31_17105</name>
</gene>
<keyword evidence="2" id="KW-0596">Phosphopantetheine</keyword>
<dbReference type="Gene3D" id="3.30.559.30">
    <property type="entry name" value="Nonribosomal peptide synthetase, condensation domain"/>
    <property type="match status" value="5"/>
</dbReference>
<dbReference type="Proteomes" id="UP001059836">
    <property type="component" value="Chromosome"/>
</dbReference>
<comment type="cofactor">
    <cofactor evidence="1">
        <name>pantetheine 4'-phosphate</name>
        <dbReference type="ChEBI" id="CHEBI:47942"/>
    </cofactor>
</comment>
<evidence type="ECO:0000256" key="4">
    <source>
        <dbReference type="SAM" id="MobiDB-lite"/>
    </source>
</evidence>
<keyword evidence="3" id="KW-0597">Phosphoprotein</keyword>
<dbReference type="Pfam" id="PF00975">
    <property type="entry name" value="Thioesterase"/>
    <property type="match status" value="1"/>
</dbReference>
<accession>A0ABX6IKB5</accession>
<dbReference type="PANTHER" id="PTHR45527">
    <property type="entry name" value="NONRIBOSOMAL PEPTIDE SYNTHETASE"/>
    <property type="match status" value="1"/>
</dbReference>
<name>A0ABX6IKB5_9ACTN</name>
<sequence length="5775" mass="608919">MTTVAEFAEMAATADHTALIFGDRHVPYGEFTARVSTLARELIADGVGPDVAVAVRIDRSVELLVAVHAIVAAGGQYVPIATDTPADRVGYMLDMSGARLMLRSADAADPAESGGIRTLVVDCSGDVDLAASPVTDAERVSLLSPDSAAYTLFTSGSTGRPKGVTVTHRALANRLDWMADWYGLGAGDVFLQKTPTTFDVSVWELFLPFVIGARLVIAEPGGHADPDYLADTITHQGVSVIHFVPSMLSAFVDVLGGDRIAALTSLRAVFTSGEALTSQPAQELLAALPGSRLLNLYGPTEAAVDVTAYEVRRGDDLIPIGAPVTNTATRILDRRLRMVPVGVPGELYLGGVQLARGYAAQPGLTSERFVADPFNPGVRLYRTGDLVRWNAAGVIEYLGRTDFQVKLRGQRLELGEVEAVLAAAPGVVHAAAAVATTNGGEQHLVAYLAPGSVAVEEVKSFVAARLPSYMVPTVWTVLDEVPLGSSGKLDRRALPAPDFGSVEAEYVAPVNAVEEAVSAVFAGVLGLDRVSVTDSFFDLGGNSLSATRLAARTGQELGVTVSVRDVFTAPTVRELIAAVSGNDEASAPIVAVVPRPQRIPLSFAQQRMWFINRFEPRSAVYNLPAVLRLTGELDVLALHQAILDVIERHEILRTSFPDDGGVPYQLIGEIGEAPDRKVWEIVDSEAELWGDVTTGFDVGTEWPIRVRLLVAGPAEYLLAVVTHHIGADGESLLPLVADIVTAYAARAAGAAPSFAPMPVQFADFAIWQHKVLGAADDPASTVRRQLDYWTAQLAGLPEVLDLPADRPRPQVASHRGARIRFGIPAHVGARVEALAAGLGATPFMVVHAALAALLARLTATDDIAIATPIAGRGQAVLDPLVGMFVNTLVLRTRVRSGESFTGLVEQARIADLDAFAHADVPFETVVEAVDPVRSEAFSPLAQVMLSFDPGASVNEVDTSVGGLAVEPVAAPDVPAQLDLLVVVSSAPDGHDWLGSMVFATDIFDTSRVAELSERFVRLLDELTAEPARALGDAGLLGVAERDTVVARSVGPDAVVPAGTVADALVARSASTPELSALWFEGRSVSYGELSARTGVLARELIAAGVGPDVAVGVCIDRSVEMVVAIHAVVAAGGQYVPIATDAPADRVQYMLDTAGVGVVLVTDTSSHVVSRLVADAPRTSTGNGATSSVEVTSSQVETFSSSVEVSPSSVEVPRAQASGVETWRAGNVRTIVVSCDAEVDLTAPPVTDADRLAPLSLDNALYTLFTSGSTGRPKGVTVSHRAVLNRLWWGLDAFAWGVGDRVIQKTPYTFDVSVPELFAPLFTGAQVVIARPGGHADPEYIAGLIAETEATSVHFVPSMLSVFVDVVDRDRLAQLTSLKWVFASGEALPAAVVAQVHEVWPWVGIHNLFGPTEAAVEVAWADVSDAPESVTIGAPVWNTETLVLDDRLRPVPVGVPGELYLGGVQVARGYAAQPGLTAERFVADPFGEPGSRLYRTGDLVRWNTFGEIEYLGRTDFQVKLRGQRVELGEIEAVLAAVPGVVHAAATVAVTESGAEHLVAYLAPASVDVEAVKSAASQALPNYMVPSVWMVIDEVPLNSAGKLDRRALPDPDFGAVSLDYVAPLGAVEELLASVVAGLLGVDRVSATESFFALGGDSIMSIQLASAVRAAGFDLSPREIFERRTVRGMAAAITDTSARLPELAEPEGGAVGAMPVPPVVSWMLEHSDTADDFADFNQSVTLAAPSGLTEDVLAELLGELVAHHPMLSASLTPSPAPVRAAQATGLETPQESVGGATAWELVAGNDFDSAAAVSTRVCGHAVGTDGFDTDLRAAHVEATRRFDTATGQLVQAVLVTDPSGSGRIVLAIHHLGVDAVSWRAIIEDLVTLWAQRSQGQPYALRPVSTSQRAWITALAARAGDHADEAAYWLERLPARPTGFGATLDRTRDRVSTTRTVTHQVDTEVTEAVLADVPEAFGGNVADVLMAAFARAVRSWQHDHGITDDSPVSVLTEGHGRYEDVLAKGPDAVRADLSRTVGWFTTIAPIRLDPTGDIVHAVKAAKEERLGQPDSGIGCGWLRYGTEADEAIAARPLPSVVFNYLGAGRRSTRTAGVAEPTPFAGVPGPFYDASPAGGMAAQAVLTINVNTVTGDGGRQFNASVIHPPTVISGDDVSDLMTRWSAQLAAAVDAVSAGPPGLSPSDVPGTGITQAELDALAQRYPGADVWPLAPLQRGLFFQSELATGSDAAVDVYVAQAVVTVGAIDADRLRGAAAQLLATHRVLRSGFVLTPGGAVVSVVPTEAELPWTEVDLGDGSDDVVAEQISEIAQQQRVTRFDLAEPPLVRFVLIRHGESSTLVTTNHHLILDGWSGPLVMADLLALYATGQPFTGAQSTDFGDYLDLIARRDDAAGMAAWQQVLAPVDGSTRVAAGMTGTTDALPREVHTFIGPELVSGVEASARACGATLATALQVAWGVLLSRLTGNRVVTFGETVSGRPADLPGVESMVGLFINTLPAVVDVDPDASVARVLATVQDDKIAVLDHQHLSLPEISSGTGISVDFDTLVVHESYPVDAESLSGAGVADGGDGSQDRLGIRSARFTDSTHYPLNLGTSPVGGGLAVRLAYLPDAFTAGQVEVFAEVLTQVLRVIAADPQTLTADIALVSPETRDTVLGFADGPELSGAPQVVGGDTLVDLLAERVSAAAEVTALWFGDRSVSYAELGARVSVLARELISLGVGPEAAVGLMLPRSVEMIVAIHAVLAAGGQFVPIDVSAPADRVDYITATAGVSTIITGPDSPTTARSAGITSFVVVDCSVAIDSVAAPITDADRRGRVRPESAAYTIFTSGSTGRPKGVTVSHAALLAEVAADRQYYGLDESDVFLQTLEYTFDPSVLEILRPVSVGASLVLLAPGAHRDPRAIESAVADRGVTTMMMVPSMLAVMVDVAGDADGGWASTLRRINTGGEALPPAVADAVSAAWPSATLYNQYGPTETTIFSTIDAYNPAERKVTIGRPVAGIRAYVLDRRLRPVPVGIPGELYLGGVQVARGYTGQPGLTADRFIADPVGQAGERLYRTGDLAAWDADGRLNYLGRSDFQVKLRGQRLELGEVEAALAAAPGVRYSAATVVSTESGAQHLVAYLSPDTVDLNAVKASVAQTLPAFMVPTVWTVLAQVPLNSAGKLDRSALPDPDFTSVAAEYVAPGTDDERLLAGVFGTLLGLDRVSVTESFFDLGGNSLSAMRLAARAGEALGVTVSVRDVFEAPSVRELAAASARLGTGLAPIVAISPRPQHIPLSFAQQRMWFLNRFDPGLPTYNIPAVLRITGRLDVAALRTAVVDVVRRHEVLRTTFPAVDGEPYQLIDSPESVDKHLDWAITGSPTDIEHAVTTGFDVTTQWPLRVRVLHTPSDSGPDEYVLALVAHHIAADGESRIPLVRDIVTAYAARSVGRTPEFTPLEVQFADYAIWQRENFGSADDPESLLGRQLAYWTQQLAGLPDVLELPADRPRPVVAGHHGGRVDLVVPGSVVGAVDILAAQHNATPFMVLHAALSVLLARLGSTEDVAVGASVAGRGQAVLDPLVGMFVNTLVLRARIDPGESFTELLTRVRRDDLDAFAHADVPFEVLVEELNPVRSEAFAPLAQVLLFFNETGLDTGEQTPAPDGSGLSVQPIAADSTTARVDLTFSVATRGPGEPWSVGVEYAAELFDRGTVETFGRQLVDLLAGLTARPGSAVGDVDLMAGSDDRIAAREYGDIVPVRSDTTIDTVVAAQIERTPDAVALWFDGREVAYGEFGARVNALARQLIAAGVGPETAVALRIPRSVEMVVAVHAVLAAGGQYVPVDVSAPAERVRYMFETAGVTVLLVTAGADPGAVAAGVRTIVVDCSDAVERSATTPITDAERLAPVRPDAAAYTLFTSGSTGRPKGVTLSHRAVLNRLWWGLAELPIDESDTVVLKTPYTFDVSVPELFAPLMVGARVAVLDADGHLNPHYVADVIERTRATMVHFVPSMLSVFCDVVGGDRIATLTSVRIVSTTGEALPPAVAAQLRAALPDVLFYNLYGPTEAAVEITAERIEAVQAGASSVAIGVPVWNSSSVVLDSRLHRVPDGVAGELYLGGVQLARGYAARPDLTSERFVADPFNAGERLYRTGDLVRRRTVRGERSDGGLRSVLEYLGRTDFQVKLRGQRVELGEIESAIASAPGVVHAAATVLETTSGEQHLVGYVSPASVDTEMVRAAVVSALPVYMVPTVWVGIDDVVLNSAGKLDRKALPAPDFASVTDLHVEPATEEEATVAAVYAELLDVESVGVTESFFDIGGNSLSAMRLAARASDALGVEITVRDVFESPSVRELVEASSANSAALAPITRTDPRPDRIPLSFSQQRMWFINQFDGDSPAYNIPAVVELATDLDVDALHQAVVDVVARHEVLRTVYPSADGVAYQQIEDIDGFNRNTVWQEVRAQSSIATALSTGFDVTTRWPLRVRLWQPRGGDRPYVLAVVAHHIAADGQSMAPLMNDLVTAYTARAAGHAPAFDELPVQFADYALWQHRELGSPEDPASPLARQLGYWRDRLAGLPDVLDLPADRPRPSVASRRGRRVRFEIPETVTARITELATASRTTPFMVIHAALSVLLARLSATDDIAIGTPVAGRGQEVLDPLVGMFVNTLVLRARVEGTASFGELLDHVRDIDLAAFEHGVVPFETVVEAVNPVRSESFAPLTQVWLSVEKGAAASRPPADGRPAPDALVVSAVDSDDVPIQVDLIVEIVAAEAGEPWRAAIRFATDLFDETTAARFGDGLRRLLESATAEPRIPVGDLPILDIEQAVALGEWSHGVAHVAPRHDAMLADLFVERVAATPRTAALVTDEVVLDYTGLDRMVGELATVLTDSGVGPDDAVAVCMPRSITLIGALHACSIAGGQFVTVDPAAPAERIRYLLRTSGARVMLVLADDALPEVMAAADECDVRVVEVYEDVLLQAAHDESSVTATEIVAAQSFVRSPDAAAYTMFTSGSTGRPKGVVVSHRAIVAHMRHDAASHGYGDGEVFGQVSAATFDALVLELLRPIAAGGTLVVLAEGQQRDPRALAEVFARHSVTAVLLVPSMLSTMLDVLDERQLSSIRLNHLDVGGEAVTPALVRRVNELWPFTRIRNMYGPTEGAICVTATEALRDPGPAVPIGGPTSYTVARVLDARLHPVPAGVPGELYVGGPQLARGYASRADLTADRFVADLYGAPGERLYRTGDLVRWVRTDQGSGGELEYLGRTDFQVKLRGQRIELGEIESVIAASSGVVHCAAAVGVASGGGQYLVAYVSPASVDTDAVRAEVADSLAAYMVPSVWVSLDELPFNAAGKIDRRALPEPDPSAFVAGFVPPAGPMETIVAQVFGQVLGLEQVSATASFFDLGGNSLSAVRVVERLRADHGIDVGLAGLFSDPTVRGIAFQVESEARAANGVLLTLRAQGDRAPLFCVHPAGGLSWFYGGLAPYLQDRPIYGLQDPHVVADEPTRTDADELAARYVEEIRRVQPTGPYHLLGWSVGGVIAQAMATLLQRDAQTVAYLGVMDTAPLPVVPESGDAAVSGAEEPVADARAVDVDDSATADSATDAGSTAPVAADGDLPAAGSPTCPDVGAAHDGEEPAQPDGTEPDGAEVVADLLGGWRDLFDLGDLTVSTPEEAVDVVRQQIAAMGLFTEDEVGRVMDSFSSAGAVLWGFRPRHYEGDLQVFVATADKDDPSAVAEAWRGYVSGKVSEVPVDTYHLGLANPEALSVIGPELERALLHAAAGRRSGGEQDA</sequence>
<feature type="domain" description="Carrier" evidence="5">
    <location>
        <begin position="508"/>
        <end position="583"/>
    </location>
</feature>
<dbReference type="Gene3D" id="3.40.50.1820">
    <property type="entry name" value="alpha/beta hydrolase"/>
    <property type="match status" value="2"/>
</dbReference>
<evidence type="ECO:0000256" key="3">
    <source>
        <dbReference type="ARBA" id="ARBA00022553"/>
    </source>
</evidence>
<evidence type="ECO:0000313" key="6">
    <source>
        <dbReference type="EMBL" id="QHN36337.1"/>
    </source>
</evidence>
<dbReference type="Pfam" id="PF00668">
    <property type="entry name" value="Condensation"/>
    <property type="match status" value="5"/>
</dbReference>
<feature type="domain" description="Carrier" evidence="5">
    <location>
        <begin position="4274"/>
        <end position="4349"/>
    </location>
</feature>
<dbReference type="InterPro" id="IPR023213">
    <property type="entry name" value="CAT-like_dom_sf"/>
</dbReference>
<feature type="domain" description="Carrier" evidence="5">
    <location>
        <begin position="3195"/>
        <end position="3270"/>
    </location>
</feature>
<dbReference type="Gene3D" id="2.30.38.10">
    <property type="entry name" value="Luciferase, Domain 3"/>
    <property type="match status" value="2"/>
</dbReference>
<dbReference type="Gene3D" id="3.30.300.30">
    <property type="match status" value="5"/>
</dbReference>
<dbReference type="InterPro" id="IPR020806">
    <property type="entry name" value="PKS_PP-bd"/>
</dbReference>
<feature type="compositionally biased region" description="Low complexity" evidence="4">
    <location>
        <begin position="5580"/>
        <end position="5593"/>
    </location>
</feature>
<dbReference type="InterPro" id="IPR009081">
    <property type="entry name" value="PP-bd_ACP"/>
</dbReference>
<evidence type="ECO:0000313" key="7">
    <source>
        <dbReference type="Proteomes" id="UP001059836"/>
    </source>
</evidence>
<evidence type="ECO:0000256" key="1">
    <source>
        <dbReference type="ARBA" id="ARBA00001957"/>
    </source>
</evidence>
<dbReference type="NCBIfam" id="TIGR01733">
    <property type="entry name" value="AA-adenyl-dom"/>
    <property type="match status" value="5"/>
</dbReference>
<dbReference type="InterPro" id="IPR010071">
    <property type="entry name" value="AA_adenyl_dom"/>
</dbReference>
<dbReference type="InterPro" id="IPR036736">
    <property type="entry name" value="ACP-like_sf"/>
</dbReference>
<feature type="domain" description="Carrier" evidence="5">
    <location>
        <begin position="5357"/>
        <end position="5432"/>
    </location>
</feature>
<dbReference type="SUPFAM" id="SSF47336">
    <property type="entry name" value="ACP-like"/>
    <property type="match status" value="5"/>
</dbReference>
<dbReference type="EMBL" id="CP045809">
    <property type="protein sequence ID" value="QHN36337.1"/>
    <property type="molecule type" value="Genomic_DNA"/>
</dbReference>
<dbReference type="InterPro" id="IPR000873">
    <property type="entry name" value="AMP-dep_synth/lig_dom"/>
</dbReference>
<dbReference type="InterPro" id="IPR001031">
    <property type="entry name" value="Thioesterase"/>
</dbReference>
<proteinExistence type="predicted"/>
<dbReference type="PROSITE" id="PS00012">
    <property type="entry name" value="PHOSPHOPANTETHEINE"/>
    <property type="match status" value="4"/>
</dbReference>
<dbReference type="Pfam" id="PF00550">
    <property type="entry name" value="PP-binding"/>
    <property type="match status" value="5"/>
</dbReference>
<dbReference type="InterPro" id="IPR045851">
    <property type="entry name" value="AMP-bd_C_sf"/>
</dbReference>
<dbReference type="SUPFAM" id="SSF56801">
    <property type="entry name" value="Acetyl-CoA synthetase-like"/>
    <property type="match status" value="5"/>
</dbReference>
<keyword evidence="7" id="KW-1185">Reference proteome</keyword>
<reference evidence="6" key="1">
    <citation type="journal article" date="2021" name="Nat. Microbiol.">
        <title>Cocultivation of an ultrasmall environmental parasitic bacterium with lytic ability against bacteria associated with wastewater foams.</title>
        <authorList>
            <person name="Batinovic S."/>
            <person name="Rose J.J.A."/>
            <person name="Ratcliffe J."/>
            <person name="Seviour R.J."/>
            <person name="Petrovski S."/>
        </authorList>
    </citation>
    <scope>NUCLEOTIDE SEQUENCE</scope>
    <source>
        <strain evidence="6">CON9</strain>
    </source>
</reference>
<dbReference type="CDD" id="cd05930">
    <property type="entry name" value="A_NRPS"/>
    <property type="match status" value="2"/>
</dbReference>
<dbReference type="PROSITE" id="PS50075">
    <property type="entry name" value="CARRIER"/>
    <property type="match status" value="5"/>
</dbReference>
<evidence type="ECO:0000256" key="2">
    <source>
        <dbReference type="ARBA" id="ARBA00022450"/>
    </source>
</evidence>
<feature type="domain" description="Carrier" evidence="5">
    <location>
        <begin position="1621"/>
        <end position="1695"/>
    </location>
</feature>
<dbReference type="Gene3D" id="3.40.50.12780">
    <property type="entry name" value="N-terminal domain of ligase-like"/>
    <property type="match status" value="4"/>
</dbReference>
<dbReference type="SMART" id="SM00823">
    <property type="entry name" value="PKS_PP"/>
    <property type="match status" value="5"/>
</dbReference>
<dbReference type="InterPro" id="IPR001242">
    <property type="entry name" value="Condensation_dom"/>
</dbReference>
<dbReference type="InterPro" id="IPR042099">
    <property type="entry name" value="ANL_N_sf"/>
</dbReference>
<dbReference type="InterPro" id="IPR025110">
    <property type="entry name" value="AMP-bd_C"/>
</dbReference>
<dbReference type="PANTHER" id="PTHR45527:SF1">
    <property type="entry name" value="FATTY ACID SYNTHASE"/>
    <property type="match status" value="1"/>
</dbReference>
<dbReference type="Pfam" id="PF00501">
    <property type="entry name" value="AMP-binding"/>
    <property type="match status" value="5"/>
</dbReference>
<dbReference type="SUPFAM" id="SSF53474">
    <property type="entry name" value="alpha/beta-Hydrolases"/>
    <property type="match status" value="1"/>
</dbReference>
<dbReference type="Gene3D" id="3.40.50.980">
    <property type="match status" value="4"/>
</dbReference>
<dbReference type="SUPFAM" id="SSF52777">
    <property type="entry name" value="CoA-dependent acyltransferases"/>
    <property type="match status" value="10"/>
</dbReference>
<dbReference type="Gene3D" id="3.30.559.10">
    <property type="entry name" value="Chloramphenicol acetyltransferase-like domain"/>
    <property type="match status" value="5"/>
</dbReference>
<feature type="region of interest" description="Disordered" evidence="4">
    <location>
        <begin position="5574"/>
        <end position="5631"/>
    </location>
</feature>
<dbReference type="NCBIfam" id="NF003417">
    <property type="entry name" value="PRK04813.1"/>
    <property type="match status" value="6"/>
</dbReference>